<gene>
    <name evidence="3" type="ORF">OVA965_LOCUS82</name>
    <name evidence="4" type="ORF">TMI583_LOCUS82</name>
</gene>
<organism evidence="4 5">
    <name type="scientific">Didymodactylos carnosus</name>
    <dbReference type="NCBI Taxonomy" id="1234261"/>
    <lineage>
        <taxon>Eukaryota</taxon>
        <taxon>Metazoa</taxon>
        <taxon>Spiralia</taxon>
        <taxon>Gnathifera</taxon>
        <taxon>Rotifera</taxon>
        <taxon>Eurotatoria</taxon>
        <taxon>Bdelloidea</taxon>
        <taxon>Philodinida</taxon>
        <taxon>Philodinidae</taxon>
        <taxon>Didymodactylos</taxon>
    </lineage>
</organism>
<feature type="region of interest" description="Disordered" evidence="1">
    <location>
        <begin position="1031"/>
        <end position="1472"/>
    </location>
</feature>
<feature type="chain" id="PRO_5036273566" evidence="2">
    <location>
        <begin position="21"/>
        <end position="1472"/>
    </location>
</feature>
<feature type="region of interest" description="Disordered" evidence="1">
    <location>
        <begin position="700"/>
        <end position="775"/>
    </location>
</feature>
<feature type="compositionally biased region" description="Polar residues" evidence="1">
    <location>
        <begin position="747"/>
        <end position="775"/>
    </location>
</feature>
<feature type="compositionally biased region" description="Polar residues" evidence="1">
    <location>
        <begin position="708"/>
        <end position="721"/>
    </location>
</feature>
<dbReference type="Proteomes" id="UP000682733">
    <property type="component" value="Unassembled WGS sequence"/>
</dbReference>
<dbReference type="EMBL" id="CAJNOK010000004">
    <property type="protein sequence ID" value="CAF0721563.1"/>
    <property type="molecule type" value="Genomic_DNA"/>
</dbReference>
<comment type="caution">
    <text evidence="4">The sequence shown here is derived from an EMBL/GenBank/DDBJ whole genome shotgun (WGS) entry which is preliminary data.</text>
</comment>
<feature type="compositionally biased region" description="Basic and acidic residues" evidence="1">
    <location>
        <begin position="1375"/>
        <end position="1390"/>
    </location>
</feature>
<feature type="compositionally biased region" description="Basic residues" evidence="1">
    <location>
        <begin position="1220"/>
        <end position="1230"/>
    </location>
</feature>
<feature type="region of interest" description="Disordered" evidence="1">
    <location>
        <begin position="251"/>
        <end position="316"/>
    </location>
</feature>
<feature type="region of interest" description="Disordered" evidence="1">
    <location>
        <begin position="842"/>
        <end position="875"/>
    </location>
</feature>
<reference evidence="4" key="1">
    <citation type="submission" date="2021-02" db="EMBL/GenBank/DDBJ databases">
        <authorList>
            <person name="Nowell W R."/>
        </authorList>
    </citation>
    <scope>NUCLEOTIDE SEQUENCE</scope>
</reference>
<feature type="signal peptide" evidence="2">
    <location>
        <begin position="1"/>
        <end position="20"/>
    </location>
</feature>
<name>A0A8S2GCW2_9BILA</name>
<evidence type="ECO:0000256" key="2">
    <source>
        <dbReference type="SAM" id="SignalP"/>
    </source>
</evidence>
<evidence type="ECO:0000313" key="4">
    <source>
        <dbReference type="EMBL" id="CAF3493032.1"/>
    </source>
</evidence>
<dbReference type="Proteomes" id="UP000677228">
    <property type="component" value="Unassembled WGS sequence"/>
</dbReference>
<feature type="compositionally biased region" description="Basic and acidic residues" evidence="1">
    <location>
        <begin position="1427"/>
        <end position="1447"/>
    </location>
</feature>
<evidence type="ECO:0000313" key="5">
    <source>
        <dbReference type="Proteomes" id="UP000682733"/>
    </source>
</evidence>
<feature type="compositionally biased region" description="Polar residues" evidence="1">
    <location>
        <begin position="957"/>
        <end position="967"/>
    </location>
</feature>
<feature type="compositionally biased region" description="Polar residues" evidence="1">
    <location>
        <begin position="480"/>
        <end position="493"/>
    </location>
</feature>
<protein>
    <submittedName>
        <fullName evidence="4">Uncharacterized protein</fullName>
    </submittedName>
</protein>
<sequence length="1472" mass="163365">MRGWKHALTVFFLLKEGAIAPTVPSLNSPLHFELLNNTSSGNFVLNDHQQISSGETVVVHDKDQLRFDKFVSKLSIDVDTSIKYKTRAPLKLLGPDEILLVPDALSTSRAPSLQPVWYSEQTLLDNEEEEKSTTIAVQPDRRQSIHKRLTIKSKQPILSTIQSDRNEDECLMKRRASTETLIPSSLTCPSPTTISSNTILNDSGKENRNLSIILKVEAPVCVLPLDQHEDSFSRLEKQFNEECFGSLSDRMSSRARASVLEPTESEEKPMLTRSQTFSVSSSSENDSSTTSNLNKSMAKNEKELCVSPSSSELDPRPSEIIEQLSSDIHLQQKEESNGDKEEASCFPLPHLTPTNSNDTLQLTTITPVDIINASTTSLYCYSPRKVFEQKLEAITSITNNEDEQARSSSSVVYNIEEGEDSAGTITLNTLLSNSFMAQDDDGADVSRVSSCHSEKVASNVHHQVSSTSDHDENITGHTAIFSSNENSHLNTENQQEKSDEGDKSLNIIQTIDSELFLKSEQNENEEDGEEDGNFSFELEQFPTNAQNSNGIDQQEEHRQSSVTALPLPPAMCERAPTSADVAYRALLKQPTPRTSLVTSSMSPLARAYGSIQCVVNERNDDGSTTSSTHGESMQSEESFDSEENVLESSKTESSLNDKHNSFLGSMLSKEYTYNPPSRPSSGTKNDALVVEESVQSIVVQSSDDTRHSICSTKSTSLSPMVSNEMPILQLSLAESSPSPSPPVTKIASPQSSTTRREQQGATLTPQTGLHPLYSSTPSRQMITINLVDDEQLTTVARVQQLPPSPTSSSYVMQPKAFELIDDDNDNSEQQDVIEEVSVIQMNENDDEGNKNNYEHENINESENESESKNEEATEISQVNESRCSIQQKVSAVDIAVVHIITNGDIQATPKQTKTTLACQTTPSLVTRLQSAQQTTPLISATVSSSCQTTPRFNLRSTPVSGSCQTTPLCAPPPRQTSQQQTTPLPLIARRNLQQQTTPLHSLSQRIPHYQQVMSLTLKDFAHPRSVRFQFTPSTETRLQEKERKEEEELESKRKQQGEEDKVKTTKRAKTSKSKTDKSQTMNNDEELAQQTGRRKLYSKHNTFVVNDDSLEEDVGASLPPSTTSKSRGRNAKSKQPSPQMIVDKTEQEEDDPSSTEGQTRSRTTRQTSKSKSKVISEDRSEVVLSVPTRKKKQRQPIEKETKSTDDGESTSNKQSEPSKIKKTKTSRKTKSSTQPTHSQITDILSEVDNSTHSNQTRSRRRKAAPDSTIQIKKAKEEPIISKIANENVDKNDPSTSRTTRSKSSKSIVAETEDEVVTNHRKTAKKPSDSSEDIVSSLPPPAKKAKKSVRVAKSPQVEVAPSEHEATTTSRITRQTKKDSSVIADKSKDEEQQSVAAVEKPLIKSKPKKQEKDVENDLITARTRNAKKREVMNEQTKNDDNESRPTERSKKKKMLDIEDEDSTQQVDVDVLLE</sequence>
<feature type="compositionally biased region" description="Polar residues" evidence="1">
    <location>
        <begin position="1234"/>
        <end position="1256"/>
    </location>
</feature>
<evidence type="ECO:0000256" key="1">
    <source>
        <dbReference type="SAM" id="MobiDB-lite"/>
    </source>
</evidence>
<evidence type="ECO:0000313" key="3">
    <source>
        <dbReference type="EMBL" id="CAF0721563.1"/>
    </source>
</evidence>
<feature type="region of interest" description="Disordered" evidence="1">
    <location>
        <begin position="480"/>
        <end position="502"/>
    </location>
</feature>
<feature type="region of interest" description="Disordered" evidence="1">
    <location>
        <begin position="957"/>
        <end position="981"/>
    </location>
</feature>
<feature type="compositionally biased region" description="Low complexity" evidence="1">
    <location>
        <begin position="278"/>
        <end position="294"/>
    </location>
</feature>
<feature type="region of interest" description="Disordered" evidence="1">
    <location>
        <begin position="615"/>
        <end position="660"/>
    </location>
</feature>
<feature type="compositionally biased region" description="Basic and acidic residues" evidence="1">
    <location>
        <begin position="847"/>
        <end position="858"/>
    </location>
</feature>
<feature type="compositionally biased region" description="Basic and acidic residues" evidence="1">
    <location>
        <begin position="1037"/>
        <end position="1063"/>
    </location>
</feature>
<dbReference type="EMBL" id="CAJOBA010000004">
    <property type="protein sequence ID" value="CAF3493032.1"/>
    <property type="molecule type" value="Genomic_DNA"/>
</dbReference>
<feature type="compositionally biased region" description="Polar residues" evidence="1">
    <location>
        <begin position="622"/>
        <end position="636"/>
    </location>
</feature>
<accession>A0A8S2GCW2</accession>
<keyword evidence="2" id="KW-0732">Signal</keyword>
<feature type="compositionally biased region" description="Basic and acidic residues" evidence="1">
    <location>
        <begin position="1195"/>
        <end position="1205"/>
    </location>
</feature>
<proteinExistence type="predicted"/>
<feature type="compositionally biased region" description="Low complexity" evidence="1">
    <location>
        <begin position="1158"/>
        <end position="1169"/>
    </location>
</feature>